<keyword evidence="11" id="KW-0472">Membrane</keyword>
<dbReference type="GO" id="GO:0006811">
    <property type="term" value="P:monoatomic ion transport"/>
    <property type="evidence" value="ECO:0007669"/>
    <property type="project" value="UniProtKB-KW"/>
</dbReference>
<comment type="function">
    <text evidence="12">Channel-forming protein essential for import of protein precursors into mitochondria.</text>
</comment>
<keyword evidence="8" id="KW-0406">Ion transport</keyword>
<evidence type="ECO:0000256" key="6">
    <source>
        <dbReference type="ARBA" id="ARBA00022787"/>
    </source>
</evidence>
<reference evidence="14 15" key="1">
    <citation type="submission" date="2019-09" db="EMBL/GenBank/DDBJ databases">
        <title>Draft genome of the ectomycorrhizal ascomycete Sphaerosporella brunnea.</title>
        <authorList>
            <consortium name="DOE Joint Genome Institute"/>
            <person name="Benucci G.M."/>
            <person name="Marozzi G."/>
            <person name="Antonielli L."/>
            <person name="Sanchez S."/>
            <person name="Marco P."/>
            <person name="Wang X."/>
            <person name="Falini L.B."/>
            <person name="Barry K."/>
            <person name="Haridas S."/>
            <person name="Lipzen A."/>
            <person name="Labutti K."/>
            <person name="Grigoriev I.V."/>
            <person name="Murat C."/>
            <person name="Martin F."/>
            <person name="Albertini E."/>
            <person name="Donnini D."/>
            <person name="Bonito G."/>
        </authorList>
    </citation>
    <scope>NUCLEOTIDE SEQUENCE [LARGE SCALE GENOMIC DNA]</scope>
    <source>
        <strain evidence="14 15">Sb_GMNB300</strain>
    </source>
</reference>
<keyword evidence="9" id="KW-0626">Porin</keyword>
<keyword evidence="7" id="KW-0653">Protein transport</keyword>
<dbReference type="OrthoDB" id="19656at2759"/>
<evidence type="ECO:0000256" key="3">
    <source>
        <dbReference type="ARBA" id="ARBA00022448"/>
    </source>
</evidence>
<comment type="similarity">
    <text evidence="2">Belongs to the Tom40 family.</text>
</comment>
<evidence type="ECO:0000256" key="4">
    <source>
        <dbReference type="ARBA" id="ARBA00022452"/>
    </source>
</evidence>
<evidence type="ECO:0000256" key="8">
    <source>
        <dbReference type="ARBA" id="ARBA00023065"/>
    </source>
</evidence>
<sequence>MSSIMTAESNPLAFLTENPISAALGSLHASFRERRQALGLKNPGTVENISREVLKDVFLTNHTFSGMRADLMKSFSVNPVFQISHAFTMGAQGIPPYTFSAVFGNEKTFMQASVDNDGHVSGRFNYRWFPGVISKTNVQLAPGQGQSVFSSDIDYTGDDFSASIKAFNPSILDGALSGIFIGSYLQAITPRLSLGLESVWQRPSASHGPETAMSYVARYAAEDWIASMQLQSTGALQTTFYKKIAERVEAGVDCQLTFGGMARGSGGGMMGGPRRDGVTTIGAKYDFRNSTFRAQLNSQGQLSCLLEKRVAPAVTLTFSGDMDHSKNSAKLGLGVSVEAAPEDLMEMQERAAAAGEPPRTPSMPF</sequence>
<evidence type="ECO:0000256" key="7">
    <source>
        <dbReference type="ARBA" id="ARBA00022927"/>
    </source>
</evidence>
<dbReference type="InterPro" id="IPR027246">
    <property type="entry name" value="Porin_Euk/Tom40"/>
</dbReference>
<evidence type="ECO:0000256" key="12">
    <source>
        <dbReference type="ARBA" id="ARBA00053390"/>
    </source>
</evidence>
<protein>
    <recommendedName>
        <fullName evidence="13">Translocase of outer membrane 40 kDa subunit</fullName>
    </recommendedName>
</protein>
<comment type="caution">
    <text evidence="14">The sequence shown here is derived from an EMBL/GenBank/DDBJ whole genome shotgun (WGS) entry which is preliminary data.</text>
</comment>
<dbReference type="Gene3D" id="2.40.160.10">
    <property type="entry name" value="Porin"/>
    <property type="match status" value="1"/>
</dbReference>
<dbReference type="Proteomes" id="UP000326924">
    <property type="component" value="Unassembled WGS sequence"/>
</dbReference>
<comment type="subcellular location">
    <subcellularLocation>
        <location evidence="1">Mitochondrion outer membrane</location>
        <topology evidence="1">Multi-pass membrane protein</topology>
    </subcellularLocation>
</comment>
<dbReference type="Pfam" id="PF01459">
    <property type="entry name" value="Porin_3"/>
    <property type="match status" value="1"/>
</dbReference>
<dbReference type="InParanoid" id="A0A5J5F934"/>
<evidence type="ECO:0000256" key="13">
    <source>
        <dbReference type="ARBA" id="ARBA00078731"/>
    </source>
</evidence>
<keyword evidence="10" id="KW-0496">Mitochondrion</keyword>
<dbReference type="GO" id="GO:0005741">
    <property type="term" value="C:mitochondrial outer membrane"/>
    <property type="evidence" value="ECO:0007669"/>
    <property type="project" value="UniProtKB-SubCell"/>
</dbReference>
<dbReference type="FunCoup" id="A0A5J5F934">
    <property type="interactions" value="856"/>
</dbReference>
<evidence type="ECO:0000256" key="10">
    <source>
        <dbReference type="ARBA" id="ARBA00023128"/>
    </source>
</evidence>
<dbReference type="GO" id="GO:0046930">
    <property type="term" value="C:pore complex"/>
    <property type="evidence" value="ECO:0007669"/>
    <property type="project" value="UniProtKB-KW"/>
</dbReference>
<dbReference type="PANTHER" id="PTHR10802">
    <property type="entry name" value="MITOCHONDRIAL IMPORT RECEPTOR SUBUNIT TOM40"/>
    <property type="match status" value="1"/>
</dbReference>
<keyword evidence="15" id="KW-1185">Reference proteome</keyword>
<proteinExistence type="inferred from homology"/>
<dbReference type="InterPro" id="IPR037930">
    <property type="entry name" value="Tom40"/>
</dbReference>
<evidence type="ECO:0000256" key="1">
    <source>
        <dbReference type="ARBA" id="ARBA00004374"/>
    </source>
</evidence>
<dbReference type="CDD" id="cd07305">
    <property type="entry name" value="Porin3_Tom40"/>
    <property type="match status" value="1"/>
</dbReference>
<keyword evidence="3" id="KW-0813">Transport</keyword>
<organism evidence="14 15">
    <name type="scientific">Sphaerosporella brunnea</name>
    <dbReference type="NCBI Taxonomy" id="1250544"/>
    <lineage>
        <taxon>Eukaryota</taxon>
        <taxon>Fungi</taxon>
        <taxon>Dikarya</taxon>
        <taxon>Ascomycota</taxon>
        <taxon>Pezizomycotina</taxon>
        <taxon>Pezizomycetes</taxon>
        <taxon>Pezizales</taxon>
        <taxon>Pyronemataceae</taxon>
        <taxon>Sphaerosporella</taxon>
    </lineage>
</organism>
<dbReference type="InterPro" id="IPR023614">
    <property type="entry name" value="Porin_dom_sf"/>
</dbReference>
<evidence type="ECO:0000256" key="11">
    <source>
        <dbReference type="ARBA" id="ARBA00023136"/>
    </source>
</evidence>
<evidence type="ECO:0000256" key="2">
    <source>
        <dbReference type="ARBA" id="ARBA00010510"/>
    </source>
</evidence>
<dbReference type="AlphaFoldDB" id="A0A5J5F934"/>
<dbReference type="FunFam" id="2.40.160.10:FF:000009">
    <property type="entry name" value="Mitochondrial import receptor subunit TOM40"/>
    <property type="match status" value="1"/>
</dbReference>
<dbReference type="EMBL" id="VXIS01000016">
    <property type="protein sequence ID" value="KAA8913325.1"/>
    <property type="molecule type" value="Genomic_DNA"/>
</dbReference>
<keyword evidence="4" id="KW-1134">Transmembrane beta strand</keyword>
<dbReference type="GO" id="GO:0030150">
    <property type="term" value="P:protein import into mitochondrial matrix"/>
    <property type="evidence" value="ECO:0007669"/>
    <property type="project" value="InterPro"/>
</dbReference>
<dbReference type="GO" id="GO:0008320">
    <property type="term" value="F:protein transmembrane transporter activity"/>
    <property type="evidence" value="ECO:0007669"/>
    <property type="project" value="InterPro"/>
</dbReference>
<evidence type="ECO:0000313" key="14">
    <source>
        <dbReference type="EMBL" id="KAA8913325.1"/>
    </source>
</evidence>
<name>A0A5J5F934_9PEZI</name>
<keyword evidence="5" id="KW-0812">Transmembrane</keyword>
<accession>A0A5J5F934</accession>
<evidence type="ECO:0000256" key="9">
    <source>
        <dbReference type="ARBA" id="ARBA00023114"/>
    </source>
</evidence>
<dbReference type="GO" id="GO:0015288">
    <property type="term" value="F:porin activity"/>
    <property type="evidence" value="ECO:0007669"/>
    <property type="project" value="UniProtKB-KW"/>
</dbReference>
<keyword evidence="6" id="KW-1000">Mitochondrion outer membrane</keyword>
<gene>
    <name evidence="14" type="ORF">FN846DRAFT_930656</name>
</gene>
<evidence type="ECO:0000256" key="5">
    <source>
        <dbReference type="ARBA" id="ARBA00022692"/>
    </source>
</evidence>
<evidence type="ECO:0000313" key="15">
    <source>
        <dbReference type="Proteomes" id="UP000326924"/>
    </source>
</evidence>